<dbReference type="Proteomes" id="UP000004995">
    <property type="component" value="Unassembled WGS sequence"/>
</dbReference>
<dbReference type="InParanoid" id="K3YP35"/>
<dbReference type="EMBL" id="AGNK02004026">
    <property type="status" value="NOT_ANNOTATED_CDS"/>
    <property type="molecule type" value="Genomic_DNA"/>
</dbReference>
<accession>K3YP35</accession>
<reference evidence="2" key="1">
    <citation type="journal article" date="2012" name="Nat. Biotechnol.">
        <title>Reference genome sequence of the model plant Setaria.</title>
        <authorList>
            <person name="Bennetzen J.L."/>
            <person name="Schmutz J."/>
            <person name="Wang H."/>
            <person name="Percifield R."/>
            <person name="Hawkins J."/>
            <person name="Pontaroli A.C."/>
            <person name="Estep M."/>
            <person name="Feng L."/>
            <person name="Vaughn J.N."/>
            <person name="Grimwood J."/>
            <person name="Jenkins J."/>
            <person name="Barry K."/>
            <person name="Lindquist E."/>
            <person name="Hellsten U."/>
            <person name="Deshpande S."/>
            <person name="Wang X."/>
            <person name="Wu X."/>
            <person name="Mitros T."/>
            <person name="Triplett J."/>
            <person name="Yang X."/>
            <person name="Ye C.Y."/>
            <person name="Mauro-Herrera M."/>
            <person name="Wang L."/>
            <person name="Li P."/>
            <person name="Sharma M."/>
            <person name="Sharma R."/>
            <person name="Ronald P.C."/>
            <person name="Panaud O."/>
            <person name="Kellogg E.A."/>
            <person name="Brutnell T.P."/>
            <person name="Doust A.N."/>
            <person name="Tuskan G.A."/>
            <person name="Rokhsar D."/>
            <person name="Devos K.M."/>
        </authorList>
    </citation>
    <scope>NUCLEOTIDE SEQUENCE [LARGE SCALE GENOMIC DNA]</scope>
    <source>
        <strain evidence="2">cv. Yugu1</strain>
    </source>
</reference>
<dbReference type="HOGENOM" id="CLU_2516911_0_0_1"/>
<evidence type="ECO:0000313" key="1">
    <source>
        <dbReference type="EnsemblPlants" id="KQL03019"/>
    </source>
</evidence>
<dbReference type="Gramene" id="KQL03019">
    <property type="protein sequence ID" value="KQL03019"/>
    <property type="gene ID" value="SETIT_016027mg"/>
</dbReference>
<dbReference type="EnsemblPlants" id="KQL03019">
    <property type="protein sequence ID" value="KQL03019"/>
    <property type="gene ID" value="SETIT_016027mg"/>
</dbReference>
<organism evidence="1 2">
    <name type="scientific">Setaria italica</name>
    <name type="common">Foxtail millet</name>
    <name type="synonym">Panicum italicum</name>
    <dbReference type="NCBI Taxonomy" id="4555"/>
    <lineage>
        <taxon>Eukaryota</taxon>
        <taxon>Viridiplantae</taxon>
        <taxon>Streptophyta</taxon>
        <taxon>Embryophyta</taxon>
        <taxon>Tracheophyta</taxon>
        <taxon>Spermatophyta</taxon>
        <taxon>Magnoliopsida</taxon>
        <taxon>Liliopsida</taxon>
        <taxon>Poales</taxon>
        <taxon>Poaceae</taxon>
        <taxon>PACMAD clade</taxon>
        <taxon>Panicoideae</taxon>
        <taxon>Panicodae</taxon>
        <taxon>Paniceae</taxon>
        <taxon>Cenchrinae</taxon>
        <taxon>Setaria</taxon>
    </lineage>
</organism>
<protein>
    <submittedName>
        <fullName evidence="1">Uncharacterized protein</fullName>
    </submittedName>
</protein>
<sequence length="85" mass="9828">MMHQQPLLHVVRVLPGKKQSPTPFLANIIQSGFLFSELPLEIVGSRPFLRRCWRLRFQSRSLLLRQDPPIALPWTLPSAASTPRW</sequence>
<proteinExistence type="predicted"/>
<evidence type="ECO:0000313" key="2">
    <source>
        <dbReference type="Proteomes" id="UP000004995"/>
    </source>
</evidence>
<reference evidence="1" key="2">
    <citation type="submission" date="2018-08" db="UniProtKB">
        <authorList>
            <consortium name="EnsemblPlants"/>
        </authorList>
    </citation>
    <scope>IDENTIFICATION</scope>
    <source>
        <strain evidence="1">Yugu1</strain>
    </source>
</reference>
<name>K3YP35_SETIT</name>
<keyword evidence="2" id="KW-1185">Reference proteome</keyword>
<dbReference type="AlphaFoldDB" id="K3YP35"/>